<dbReference type="PANTHER" id="PTHR46093">
    <property type="entry name" value="ACYL-COA-BINDING DOMAIN-CONTAINING PROTEIN 5"/>
    <property type="match status" value="1"/>
</dbReference>
<dbReference type="InterPro" id="IPR011043">
    <property type="entry name" value="Gal_Oxase/kelch_b-propeller"/>
</dbReference>
<feature type="chain" id="PRO_5017394572" description="Galactose oxidase" evidence="4">
    <location>
        <begin position="19"/>
        <end position="449"/>
    </location>
</feature>
<name>A0A397J7G0_9GLOM</name>
<evidence type="ECO:0008006" key="7">
    <source>
        <dbReference type="Google" id="ProtNLM"/>
    </source>
</evidence>
<evidence type="ECO:0000256" key="3">
    <source>
        <dbReference type="SAM" id="Phobius"/>
    </source>
</evidence>
<accession>A0A397J7G0</accession>
<evidence type="ECO:0000313" key="5">
    <source>
        <dbReference type="EMBL" id="RHZ81956.1"/>
    </source>
</evidence>
<evidence type="ECO:0000256" key="4">
    <source>
        <dbReference type="SAM" id="SignalP"/>
    </source>
</evidence>
<dbReference type="Gene3D" id="2.120.10.80">
    <property type="entry name" value="Kelch-type beta propeller"/>
    <property type="match status" value="2"/>
</dbReference>
<dbReference type="EMBL" id="PQFF01000108">
    <property type="protein sequence ID" value="RHZ81956.1"/>
    <property type="molecule type" value="Genomic_DNA"/>
</dbReference>
<dbReference type="STRING" id="1348612.A0A397J7G0"/>
<feature type="transmembrane region" description="Helical" evidence="3">
    <location>
        <begin position="397"/>
        <end position="430"/>
    </location>
</feature>
<evidence type="ECO:0000256" key="2">
    <source>
        <dbReference type="ARBA" id="ARBA00022737"/>
    </source>
</evidence>
<proteinExistence type="predicted"/>
<dbReference type="InterPro" id="IPR015915">
    <property type="entry name" value="Kelch-typ_b-propeller"/>
</dbReference>
<sequence>MIFLFNILLLILIDGIYCFYPETRIGHNSVLINNKIFYFAGNSHEVFYLDLLNSLNTSYAKWVSVADSSINIKYSTSVVNINDSTVFLIGGLMKNPFTGDDDYSHFVYNFDAKKLKWETPQIKGDLPYGRKKMQAVIDNSGLIYIFGGNKILNSSIDNVEMWYNDMNILNVINMTWITLNISLNLPPKRSDYSATLLSNGFIVYIGGRNDPGQPAITMNELYLFDTNNLTWSSMITQGAQIDIRAYHSDVLTSEGHIIIYGGCYGDSHLQVVPNTVILNTQVTPYEWLIPNISSKNSPPSLRGHTADLYKNFMIISFGEITNANSSPTNMNKNIYLLDVQTFTWSILKNNNISNVDFYNQNDLCLLQKKIPIETKITRKTPPTPTPNPIAKADLLVTVFTVVTVGTVVTVVQVGTLILVVVTIGGVVVLVETHEELLTSKRNISVFRSE</sequence>
<reference evidence="5 6" key="1">
    <citation type="submission" date="2018-08" db="EMBL/GenBank/DDBJ databases">
        <title>Genome and evolution of the arbuscular mycorrhizal fungus Diversispora epigaea (formerly Glomus versiforme) and its bacterial endosymbionts.</title>
        <authorList>
            <person name="Sun X."/>
            <person name="Fei Z."/>
            <person name="Harrison M."/>
        </authorList>
    </citation>
    <scope>NUCLEOTIDE SEQUENCE [LARGE SCALE GENOMIC DNA]</scope>
    <source>
        <strain evidence="5 6">IT104</strain>
    </source>
</reference>
<organism evidence="5 6">
    <name type="scientific">Diversispora epigaea</name>
    <dbReference type="NCBI Taxonomy" id="1348612"/>
    <lineage>
        <taxon>Eukaryota</taxon>
        <taxon>Fungi</taxon>
        <taxon>Fungi incertae sedis</taxon>
        <taxon>Mucoromycota</taxon>
        <taxon>Glomeromycotina</taxon>
        <taxon>Glomeromycetes</taxon>
        <taxon>Diversisporales</taxon>
        <taxon>Diversisporaceae</taxon>
        <taxon>Diversispora</taxon>
    </lineage>
</organism>
<keyword evidence="4" id="KW-0732">Signal</keyword>
<keyword evidence="3" id="KW-0472">Membrane</keyword>
<dbReference type="AlphaFoldDB" id="A0A397J7G0"/>
<evidence type="ECO:0000256" key="1">
    <source>
        <dbReference type="ARBA" id="ARBA00022441"/>
    </source>
</evidence>
<dbReference type="PANTHER" id="PTHR46093:SF18">
    <property type="entry name" value="FIBRONECTIN TYPE-III DOMAIN-CONTAINING PROTEIN"/>
    <property type="match status" value="1"/>
</dbReference>
<protein>
    <recommendedName>
        <fullName evidence="7">Galactose oxidase</fullName>
    </recommendedName>
</protein>
<dbReference type="SUPFAM" id="SSF117281">
    <property type="entry name" value="Kelch motif"/>
    <property type="match status" value="1"/>
</dbReference>
<dbReference type="OrthoDB" id="432528at2759"/>
<evidence type="ECO:0000313" key="6">
    <source>
        <dbReference type="Proteomes" id="UP000266861"/>
    </source>
</evidence>
<gene>
    <name evidence="5" type="ORF">Glove_116g43</name>
</gene>
<keyword evidence="3" id="KW-1133">Transmembrane helix</keyword>
<feature type="signal peptide" evidence="4">
    <location>
        <begin position="1"/>
        <end position="18"/>
    </location>
</feature>
<dbReference type="SUPFAM" id="SSF50965">
    <property type="entry name" value="Galactose oxidase, central domain"/>
    <property type="match status" value="1"/>
</dbReference>
<keyword evidence="6" id="KW-1185">Reference proteome</keyword>
<keyword evidence="3" id="KW-0812">Transmembrane</keyword>
<comment type="caution">
    <text evidence="5">The sequence shown here is derived from an EMBL/GenBank/DDBJ whole genome shotgun (WGS) entry which is preliminary data.</text>
</comment>
<dbReference type="Proteomes" id="UP000266861">
    <property type="component" value="Unassembled WGS sequence"/>
</dbReference>
<keyword evidence="1" id="KW-0880">Kelch repeat</keyword>
<dbReference type="Pfam" id="PF24681">
    <property type="entry name" value="Kelch_KLHDC2_KLHL20_DRC7"/>
    <property type="match status" value="1"/>
</dbReference>
<keyword evidence="2" id="KW-0677">Repeat</keyword>